<dbReference type="GO" id="GO:0051707">
    <property type="term" value="P:response to other organism"/>
    <property type="evidence" value="ECO:0007669"/>
    <property type="project" value="UniProtKB-ARBA"/>
</dbReference>
<name>A0A5A7PR90_STRAF</name>
<dbReference type="Pfam" id="PF12799">
    <property type="entry name" value="LRR_4"/>
    <property type="match status" value="1"/>
</dbReference>
<dbReference type="EMBL" id="BKCP01004961">
    <property type="protein sequence ID" value="GER35475.1"/>
    <property type="molecule type" value="Genomic_DNA"/>
</dbReference>
<dbReference type="Pfam" id="PF00240">
    <property type="entry name" value="ubiquitin"/>
    <property type="match status" value="1"/>
</dbReference>
<dbReference type="SMART" id="SM00213">
    <property type="entry name" value="UBQ"/>
    <property type="match status" value="1"/>
</dbReference>
<sequence length="376" mass="41034">MDSQGSEANEVKLSVKFSGRTIPVEIAGSSTVKDLKFHLQSLTNVLPRGQKLIFKGKVLADELTLASSGIGDGSKIMLMASQGLHQGDGFIKKETMVLPGVKGAAAADNTKGMKYGKKEEPITKSRLERWKATGVVALSDSGLSIIPEEVWACGPSTRVLDLSLNSLLEVPVAISCLTSIQKLFLSGNHLSDESIGWEGLSTLKSLVVLSLNQNELTELPSALGALTSLKQLHVESNKLTCIPPEIGLLKELHVLKAQKNRLRTIPRTIGGCVSLVEVDLSCNLLSELPETFSDLRNLKALYLGNNGVKSLPNMLFKMCSQLSILDLHGTSITIELLRQFEGWESFDERRRLKHQKQLDFRVNGSADFDEGADKDW</sequence>
<dbReference type="InterPro" id="IPR025875">
    <property type="entry name" value="Leu-rich_rpt_4"/>
</dbReference>
<dbReference type="GO" id="GO:0005737">
    <property type="term" value="C:cytoplasm"/>
    <property type="evidence" value="ECO:0007669"/>
    <property type="project" value="TreeGrafter"/>
</dbReference>
<dbReference type="PROSITE" id="PS50053">
    <property type="entry name" value="UBIQUITIN_2"/>
    <property type="match status" value="1"/>
</dbReference>
<dbReference type="PROSITE" id="PS51450">
    <property type="entry name" value="LRR"/>
    <property type="match status" value="2"/>
</dbReference>
<dbReference type="PANTHER" id="PTHR48051:SF1">
    <property type="entry name" value="RAS SUPPRESSOR PROTEIN 1"/>
    <property type="match status" value="1"/>
</dbReference>
<keyword evidence="5" id="KW-1185">Reference proteome</keyword>
<protein>
    <submittedName>
        <fullName evidence="4">Leucine-rich repeat (LRR) family protein</fullName>
    </submittedName>
</protein>
<dbReference type="InterPro" id="IPR032675">
    <property type="entry name" value="LRR_dom_sf"/>
</dbReference>
<evidence type="ECO:0000313" key="5">
    <source>
        <dbReference type="Proteomes" id="UP000325081"/>
    </source>
</evidence>
<dbReference type="PANTHER" id="PTHR48051">
    <property type="match status" value="1"/>
</dbReference>
<dbReference type="SMART" id="SM00369">
    <property type="entry name" value="LRR_TYP"/>
    <property type="match status" value="6"/>
</dbReference>
<proteinExistence type="predicted"/>
<dbReference type="InterPro" id="IPR003591">
    <property type="entry name" value="Leu-rich_rpt_typical-subtyp"/>
</dbReference>
<dbReference type="InterPro" id="IPR001611">
    <property type="entry name" value="Leu-rich_rpt"/>
</dbReference>
<evidence type="ECO:0000256" key="1">
    <source>
        <dbReference type="ARBA" id="ARBA00022614"/>
    </source>
</evidence>
<keyword evidence="1" id="KW-0433">Leucine-rich repeat</keyword>
<dbReference type="InterPro" id="IPR029071">
    <property type="entry name" value="Ubiquitin-like_domsf"/>
</dbReference>
<dbReference type="Gene3D" id="3.80.10.10">
    <property type="entry name" value="Ribonuclease Inhibitor"/>
    <property type="match status" value="1"/>
</dbReference>
<dbReference type="AlphaFoldDB" id="A0A5A7PR90"/>
<evidence type="ECO:0000259" key="3">
    <source>
        <dbReference type="PROSITE" id="PS50053"/>
    </source>
</evidence>
<dbReference type="InterPro" id="IPR000626">
    <property type="entry name" value="Ubiquitin-like_dom"/>
</dbReference>
<comment type="caution">
    <text evidence="4">The sequence shown here is derived from an EMBL/GenBank/DDBJ whole genome shotgun (WGS) entry which is preliminary data.</text>
</comment>
<evidence type="ECO:0000256" key="2">
    <source>
        <dbReference type="ARBA" id="ARBA00022737"/>
    </source>
</evidence>
<dbReference type="GO" id="GO:0006952">
    <property type="term" value="P:defense response"/>
    <property type="evidence" value="ECO:0007669"/>
    <property type="project" value="UniProtKB-ARBA"/>
</dbReference>
<dbReference type="Gene3D" id="3.10.20.90">
    <property type="entry name" value="Phosphatidylinositol 3-kinase Catalytic Subunit, Chain A, domain 1"/>
    <property type="match status" value="1"/>
</dbReference>
<gene>
    <name evidence="4" type="ORF">STAS_11753</name>
</gene>
<dbReference type="InterPro" id="IPR050216">
    <property type="entry name" value="LRR_domain-containing"/>
</dbReference>
<reference evidence="5" key="1">
    <citation type="journal article" date="2019" name="Curr. Biol.">
        <title>Genome Sequence of Striga asiatica Provides Insight into the Evolution of Plant Parasitism.</title>
        <authorList>
            <person name="Yoshida S."/>
            <person name="Kim S."/>
            <person name="Wafula E.K."/>
            <person name="Tanskanen J."/>
            <person name="Kim Y.M."/>
            <person name="Honaas L."/>
            <person name="Yang Z."/>
            <person name="Spallek T."/>
            <person name="Conn C.E."/>
            <person name="Ichihashi Y."/>
            <person name="Cheong K."/>
            <person name="Cui S."/>
            <person name="Der J.P."/>
            <person name="Gundlach H."/>
            <person name="Jiao Y."/>
            <person name="Hori C."/>
            <person name="Ishida J.K."/>
            <person name="Kasahara H."/>
            <person name="Kiba T."/>
            <person name="Kim M.S."/>
            <person name="Koo N."/>
            <person name="Laohavisit A."/>
            <person name="Lee Y.H."/>
            <person name="Lumba S."/>
            <person name="McCourt P."/>
            <person name="Mortimer J.C."/>
            <person name="Mutuku J.M."/>
            <person name="Nomura T."/>
            <person name="Sasaki-Sekimoto Y."/>
            <person name="Seto Y."/>
            <person name="Wang Y."/>
            <person name="Wakatake T."/>
            <person name="Sakakibara H."/>
            <person name="Demura T."/>
            <person name="Yamaguchi S."/>
            <person name="Yoneyama K."/>
            <person name="Manabe R.I."/>
            <person name="Nelson D.C."/>
            <person name="Schulman A.H."/>
            <person name="Timko M.P."/>
            <person name="dePamphilis C.W."/>
            <person name="Choi D."/>
            <person name="Shirasu K."/>
        </authorList>
    </citation>
    <scope>NUCLEOTIDE SEQUENCE [LARGE SCALE GENOMIC DNA]</scope>
    <source>
        <strain evidence="5">cv. UVA1</strain>
    </source>
</reference>
<keyword evidence="2" id="KW-0677">Repeat</keyword>
<evidence type="ECO:0000313" key="4">
    <source>
        <dbReference type="EMBL" id="GER35475.1"/>
    </source>
</evidence>
<dbReference type="SUPFAM" id="SSF52058">
    <property type="entry name" value="L domain-like"/>
    <property type="match status" value="1"/>
</dbReference>
<feature type="domain" description="Ubiquitin-like" evidence="3">
    <location>
        <begin position="11"/>
        <end position="82"/>
    </location>
</feature>
<dbReference type="OrthoDB" id="2187496at2759"/>
<dbReference type="Proteomes" id="UP000325081">
    <property type="component" value="Unassembled WGS sequence"/>
</dbReference>
<dbReference type="Pfam" id="PF13855">
    <property type="entry name" value="LRR_8"/>
    <property type="match status" value="1"/>
</dbReference>
<accession>A0A5A7PR90</accession>
<dbReference type="SUPFAM" id="SSF54236">
    <property type="entry name" value="Ubiquitin-like"/>
    <property type="match status" value="1"/>
</dbReference>
<organism evidence="4 5">
    <name type="scientific">Striga asiatica</name>
    <name type="common">Asiatic witchweed</name>
    <name type="synonym">Buchnera asiatica</name>
    <dbReference type="NCBI Taxonomy" id="4170"/>
    <lineage>
        <taxon>Eukaryota</taxon>
        <taxon>Viridiplantae</taxon>
        <taxon>Streptophyta</taxon>
        <taxon>Embryophyta</taxon>
        <taxon>Tracheophyta</taxon>
        <taxon>Spermatophyta</taxon>
        <taxon>Magnoliopsida</taxon>
        <taxon>eudicotyledons</taxon>
        <taxon>Gunneridae</taxon>
        <taxon>Pentapetalae</taxon>
        <taxon>asterids</taxon>
        <taxon>lamiids</taxon>
        <taxon>Lamiales</taxon>
        <taxon>Orobanchaceae</taxon>
        <taxon>Buchnereae</taxon>
        <taxon>Striga</taxon>
    </lineage>
</organism>